<evidence type="ECO:0000313" key="3">
    <source>
        <dbReference type="Proteomes" id="UP000602004"/>
    </source>
</evidence>
<comment type="caution">
    <text evidence="2">The sequence shown here is derived from an EMBL/GenBank/DDBJ whole genome shotgun (WGS) entry which is preliminary data.</text>
</comment>
<feature type="compositionally biased region" description="Basic and acidic residues" evidence="1">
    <location>
        <begin position="292"/>
        <end position="311"/>
    </location>
</feature>
<evidence type="ECO:0000313" key="2">
    <source>
        <dbReference type="EMBL" id="GGC17912.1"/>
    </source>
</evidence>
<proteinExistence type="predicted"/>
<gene>
    <name evidence="2" type="ORF">GCM10011400_00390</name>
</gene>
<keyword evidence="3" id="KW-1185">Reference proteome</keyword>
<feature type="region of interest" description="Disordered" evidence="1">
    <location>
        <begin position="274"/>
        <end position="311"/>
    </location>
</feature>
<name>A0ABQ1L5R4_9BURK</name>
<accession>A0ABQ1L5R4</accession>
<organism evidence="2 3">
    <name type="scientific">Paraburkholderia caffeinilytica</name>
    <dbReference type="NCBI Taxonomy" id="1761016"/>
    <lineage>
        <taxon>Bacteria</taxon>
        <taxon>Pseudomonadati</taxon>
        <taxon>Pseudomonadota</taxon>
        <taxon>Betaproteobacteria</taxon>
        <taxon>Burkholderiales</taxon>
        <taxon>Burkholderiaceae</taxon>
        <taxon>Paraburkholderia</taxon>
    </lineage>
</organism>
<dbReference type="EMBL" id="BMHL01000001">
    <property type="protein sequence ID" value="GGC17912.1"/>
    <property type="molecule type" value="Genomic_DNA"/>
</dbReference>
<dbReference type="Proteomes" id="UP000602004">
    <property type="component" value="Unassembled WGS sequence"/>
</dbReference>
<feature type="compositionally biased region" description="Basic residues" evidence="1">
    <location>
        <begin position="276"/>
        <end position="291"/>
    </location>
</feature>
<evidence type="ECO:0000256" key="1">
    <source>
        <dbReference type="SAM" id="MobiDB-lite"/>
    </source>
</evidence>
<evidence type="ECO:0008006" key="4">
    <source>
        <dbReference type="Google" id="ProtNLM"/>
    </source>
</evidence>
<protein>
    <recommendedName>
        <fullName evidence="4">Abi-like protein</fullName>
    </recommendedName>
</protein>
<sequence length="311" mass="35157">MKHLTDEEITAVAALLSGERLGTFQAMAGSTRAAVALHQEMLQLAGALMSVTAVVEVALRNAVCDRLTEYFGVEGWLRRPPAPFAWKDEERGKIEAAVRSAQRAAYTKLNSSDKRALDEVAFRRGVPHGLRQEFRLDARQKTISVRSGQVITQLTMYFWKRLFSNDYEQTLWKSSLKRIFPDKRVDRSAVAIQLEHIYQTRNRVAHHEPVYGRRLFDTLTAVDFVVSHLGAAGSDGCTPLHKMLWPEHAALENQAHALQIRIDAFVGAHPTCEKRGHLHSRASRTPRREHRRACDDATHSLKPRSPDPLRS</sequence>
<reference evidence="3" key="1">
    <citation type="journal article" date="2019" name="Int. J. Syst. Evol. Microbiol.">
        <title>The Global Catalogue of Microorganisms (GCM) 10K type strain sequencing project: providing services to taxonomists for standard genome sequencing and annotation.</title>
        <authorList>
            <consortium name="The Broad Institute Genomics Platform"/>
            <consortium name="The Broad Institute Genome Sequencing Center for Infectious Disease"/>
            <person name="Wu L."/>
            <person name="Ma J."/>
        </authorList>
    </citation>
    <scope>NUCLEOTIDE SEQUENCE [LARGE SCALE GENOMIC DNA]</scope>
    <source>
        <strain evidence="3">CGMCC 1.15103</strain>
    </source>
</reference>